<keyword evidence="2" id="KW-0812">Transmembrane</keyword>
<accession>A0A835QEC3</accession>
<evidence type="ECO:0000256" key="2">
    <source>
        <dbReference type="SAM" id="Phobius"/>
    </source>
</evidence>
<reference evidence="3 4" key="1">
    <citation type="journal article" date="2020" name="Nat. Food">
        <title>A phased Vanilla planifolia genome enables genetic improvement of flavour and production.</title>
        <authorList>
            <person name="Hasing T."/>
            <person name="Tang H."/>
            <person name="Brym M."/>
            <person name="Khazi F."/>
            <person name="Huang T."/>
            <person name="Chambers A.H."/>
        </authorList>
    </citation>
    <scope>NUCLEOTIDE SEQUENCE [LARGE SCALE GENOMIC DNA]</scope>
    <source>
        <tissue evidence="3">Leaf</tissue>
    </source>
</reference>
<dbReference type="Proteomes" id="UP000639772">
    <property type="component" value="Chromosome 9"/>
</dbReference>
<name>A0A835QEC3_VANPL</name>
<evidence type="ECO:0000313" key="3">
    <source>
        <dbReference type="EMBL" id="KAG0469080.1"/>
    </source>
</evidence>
<sequence>MVSPIKAHGTSEVDNTSSTQSEPTWEATFLYLQPAAALRMGLSNRALSALLLLLLILPSYAFGGRGVAVGQRQASWRVTRSIIGRRTRLHHPIGRRMGRALAFAERWAVRYQTTRRAVWSGG</sequence>
<evidence type="ECO:0000313" key="4">
    <source>
        <dbReference type="Proteomes" id="UP000639772"/>
    </source>
</evidence>
<comment type="caution">
    <text evidence="3">The sequence shown here is derived from an EMBL/GenBank/DDBJ whole genome shotgun (WGS) entry which is preliminary data.</text>
</comment>
<dbReference type="EMBL" id="JADCNM010000009">
    <property type="protein sequence ID" value="KAG0469080.1"/>
    <property type="molecule type" value="Genomic_DNA"/>
</dbReference>
<keyword evidence="2" id="KW-0472">Membrane</keyword>
<evidence type="ECO:0000256" key="1">
    <source>
        <dbReference type="SAM" id="MobiDB-lite"/>
    </source>
</evidence>
<protein>
    <submittedName>
        <fullName evidence="3">Uncharacterized protein</fullName>
    </submittedName>
</protein>
<organism evidence="3 4">
    <name type="scientific">Vanilla planifolia</name>
    <name type="common">Vanilla</name>
    <dbReference type="NCBI Taxonomy" id="51239"/>
    <lineage>
        <taxon>Eukaryota</taxon>
        <taxon>Viridiplantae</taxon>
        <taxon>Streptophyta</taxon>
        <taxon>Embryophyta</taxon>
        <taxon>Tracheophyta</taxon>
        <taxon>Spermatophyta</taxon>
        <taxon>Magnoliopsida</taxon>
        <taxon>Liliopsida</taxon>
        <taxon>Asparagales</taxon>
        <taxon>Orchidaceae</taxon>
        <taxon>Vanilloideae</taxon>
        <taxon>Vanilleae</taxon>
        <taxon>Vanilla</taxon>
    </lineage>
</organism>
<feature type="transmembrane region" description="Helical" evidence="2">
    <location>
        <begin position="46"/>
        <end position="63"/>
    </location>
</feature>
<keyword evidence="2" id="KW-1133">Transmembrane helix</keyword>
<gene>
    <name evidence="3" type="ORF">HPP92_018408</name>
</gene>
<proteinExistence type="predicted"/>
<dbReference type="AlphaFoldDB" id="A0A835QEC3"/>
<feature type="region of interest" description="Disordered" evidence="1">
    <location>
        <begin position="1"/>
        <end position="20"/>
    </location>
</feature>